<dbReference type="RefSeq" id="WP_053430828.1">
    <property type="nucleotide sequence ID" value="NZ_CP040441.1"/>
</dbReference>
<dbReference type="InterPro" id="IPR050154">
    <property type="entry name" value="UbiB_kinase"/>
</dbReference>
<organism evidence="4">
    <name type="scientific">Halalkalibacterium halodurans</name>
    <name type="common">Bacillus halodurans</name>
    <dbReference type="NCBI Taxonomy" id="86665"/>
    <lineage>
        <taxon>Bacteria</taxon>
        <taxon>Bacillati</taxon>
        <taxon>Bacillota</taxon>
        <taxon>Bacilli</taxon>
        <taxon>Bacillales</taxon>
        <taxon>Bacillaceae</taxon>
        <taxon>Halalkalibacterium (ex Joshi et al. 2022)</taxon>
    </lineage>
</organism>
<dbReference type="InterPro" id="IPR004147">
    <property type="entry name" value="ABC1_dom"/>
</dbReference>
<dbReference type="GeneID" id="87598215"/>
<feature type="transmembrane region" description="Helical" evidence="2">
    <location>
        <begin position="499"/>
        <end position="521"/>
    </location>
</feature>
<evidence type="ECO:0000259" key="3">
    <source>
        <dbReference type="PROSITE" id="PS50011"/>
    </source>
</evidence>
<evidence type="ECO:0000256" key="1">
    <source>
        <dbReference type="ARBA" id="ARBA00009670"/>
    </source>
</evidence>
<dbReference type="Pfam" id="PF03109">
    <property type="entry name" value="ABC1"/>
    <property type="match status" value="1"/>
</dbReference>
<dbReference type="PATRIC" id="fig|136160.3.peg.1622"/>
<dbReference type="CDD" id="cd05121">
    <property type="entry name" value="ABC1_ADCK3-like"/>
    <property type="match status" value="1"/>
</dbReference>
<dbReference type="GO" id="GO:0005524">
    <property type="term" value="F:ATP binding"/>
    <property type="evidence" value="ECO:0007669"/>
    <property type="project" value="InterPro"/>
</dbReference>
<keyword evidence="2" id="KW-0812">Transmembrane</keyword>
<comment type="caution">
    <text evidence="4">The sequence shown here is derived from an EMBL/GenBank/DDBJ whole genome shotgun (WGS) entry which is preliminary data.</text>
</comment>
<dbReference type="InterPro" id="IPR000719">
    <property type="entry name" value="Prot_kinase_dom"/>
</dbReference>
<dbReference type="InterPro" id="IPR011009">
    <property type="entry name" value="Kinase-like_dom_sf"/>
</dbReference>
<accession>A0A4Y7WZC7</accession>
<evidence type="ECO:0000313" key="4">
    <source>
        <dbReference type="EMBL" id="KOO38553.1"/>
    </source>
</evidence>
<gene>
    <name evidence="4" type="ORF">AMD02_06575</name>
</gene>
<evidence type="ECO:0000256" key="2">
    <source>
        <dbReference type="SAM" id="Phobius"/>
    </source>
</evidence>
<name>A0A0M0KJG5_ALKHA</name>
<feature type="domain" description="Protein kinase" evidence="3">
    <location>
        <begin position="125"/>
        <end position="448"/>
    </location>
</feature>
<comment type="similarity">
    <text evidence="1">Belongs to the protein kinase superfamily. ADCK protein kinase family.</text>
</comment>
<dbReference type="SUPFAM" id="SSF56112">
    <property type="entry name" value="Protein kinase-like (PK-like)"/>
    <property type="match status" value="1"/>
</dbReference>
<protein>
    <submittedName>
        <fullName evidence="4">ABC transporter</fullName>
    </submittedName>
</protein>
<dbReference type="GO" id="GO:0004672">
    <property type="term" value="F:protein kinase activity"/>
    <property type="evidence" value="ECO:0007669"/>
    <property type="project" value="InterPro"/>
</dbReference>
<feature type="transmembrane region" description="Helical" evidence="2">
    <location>
        <begin position="527"/>
        <end position="550"/>
    </location>
</feature>
<dbReference type="PANTHER" id="PTHR10566">
    <property type="entry name" value="CHAPERONE-ACTIVITY OF BC1 COMPLEX CABC1 -RELATED"/>
    <property type="match status" value="1"/>
</dbReference>
<proteinExistence type="inferred from homology"/>
<keyword evidence="2" id="KW-0472">Membrane</keyword>
<reference evidence="4" key="1">
    <citation type="submission" date="2015-08" db="EMBL/GenBank/DDBJ databases">
        <title>Complete DNA Sequence of Pseudomonas syringae pv. actinidiae, the Causal Agent of Kiwifruit Canker Disease.</title>
        <authorList>
            <person name="Rikkerink E.H.A."/>
            <person name="Fineran P.C."/>
        </authorList>
    </citation>
    <scope>NUCLEOTIDE SEQUENCE</scope>
    <source>
        <strain evidence="4">DSM 13666</strain>
    </source>
</reference>
<sequence length="558" mass="63724">MFERRIRHLKRYREIVTAFSHNGFGFIVKELGLHKIISLPKRLLVKEQNVQTKTIGERLRLFLEELGPTFVKMGQMASTRPDLIPSELLEELEKLQDRVSPFSYEEVRAIVEHELGMAVDELFREFHEIPVGAASIGQVHFAVLQSGEPVAVKVQRPNIEEIIKTDLEILQHLAEIAEHRLEWAANYQLVEIIEEFSKALLAELDYTVEGRNADRLAKLFEDDPTVQIPRVYWDYSTKKVLTMEYVEGTKLNEREELKQRGYDEKMLAQRITHAILKQILLEGFFHGDPHPGNISVLPGEAIAFMDFGMVGRLSPQMKQHFASLVIAIMRRRSEGVLNAITKMGIVPDDVDMQLLQWDIDELREKFADVPLSQVSLGEAVNDLFAIANHHRIQIPADLTLLGKTLLTMEQMVEKLDPELSIVKVAEPFGRQLLKERLSPKSVAEHVYNQWNEYGDVLTELPRTLKELTAITRKGKLPLELSLPKIERFLNKLDRISNRLSFSIVLLSFSIIMVGLIIGSALGGQSSLLWNIPAVEIGFVVALLMFIWLLYSILRSGRF</sequence>
<dbReference type="AlphaFoldDB" id="A0A0M0KJG5"/>
<dbReference type="PANTHER" id="PTHR10566:SF113">
    <property type="entry name" value="PROTEIN ACTIVITY OF BC1 COMPLEX KINASE 7, CHLOROPLASTIC"/>
    <property type="match status" value="1"/>
</dbReference>
<dbReference type="PROSITE" id="PS50011">
    <property type="entry name" value="PROTEIN_KINASE_DOM"/>
    <property type="match status" value="1"/>
</dbReference>
<dbReference type="EMBL" id="LILD01000001">
    <property type="protein sequence ID" value="KOO38553.1"/>
    <property type="molecule type" value="Genomic_DNA"/>
</dbReference>
<keyword evidence="2" id="KW-1133">Transmembrane helix</keyword>
<accession>A0A0M0KJG5</accession>